<accession>A0ABR2JK18</accession>
<gene>
    <name evidence="2" type="ORF">M9Y10_005004</name>
</gene>
<evidence type="ECO:0000313" key="2">
    <source>
        <dbReference type="EMBL" id="KAK8878239.1"/>
    </source>
</evidence>
<protein>
    <submittedName>
        <fullName evidence="2">Uncharacterized protein</fullName>
    </submittedName>
</protein>
<dbReference type="Proteomes" id="UP001470230">
    <property type="component" value="Unassembled WGS sequence"/>
</dbReference>
<organism evidence="2 3">
    <name type="scientific">Tritrichomonas musculus</name>
    <dbReference type="NCBI Taxonomy" id="1915356"/>
    <lineage>
        <taxon>Eukaryota</taxon>
        <taxon>Metamonada</taxon>
        <taxon>Parabasalia</taxon>
        <taxon>Tritrichomonadida</taxon>
        <taxon>Tritrichomonadidae</taxon>
        <taxon>Tritrichomonas</taxon>
    </lineage>
</organism>
<dbReference type="EMBL" id="JAPFFF010000011">
    <property type="protein sequence ID" value="KAK8878239.1"/>
    <property type="molecule type" value="Genomic_DNA"/>
</dbReference>
<keyword evidence="3" id="KW-1185">Reference proteome</keyword>
<evidence type="ECO:0000313" key="3">
    <source>
        <dbReference type="Proteomes" id="UP001470230"/>
    </source>
</evidence>
<evidence type="ECO:0000256" key="1">
    <source>
        <dbReference type="SAM" id="Coils"/>
    </source>
</evidence>
<keyword evidence="1" id="KW-0175">Coiled coil</keyword>
<name>A0ABR2JK18_9EUKA</name>
<sequence>MKKRNDGIIKLISTFRINMDNIQKWINEVSFFHNDLSDNCSSLSEDIDEKLKALLSIPDNEERIKFISDTLNSILQDNQKYHQLKSKLKKLWEDIKNTHDFPSNVIDDIFKDEKIISPNDNRITEQAKNEAKEKIIQECSPFQNDIDSITEIFEDQFHTMANHLQNMKSKVKSNPTTSKKKTPIFNHVLNHFAPYISVLNLYVLINNQQKFLSKFEDELDKISKDEAQENAPPPPNEPLNIGDESFLPQTINQTQHCLPSFFNDDFSLNLFPRNEIENRNHFRNPNHSSLFNISRSPINNARGSNTETDNLKKIIEQLQKENQDLKNQNKKLEDQNKDLKSQIDDYQETVEFNDEFIQEVSEGNEELQTEVEDLKNENQKLRKLLEDNNIEIDLS</sequence>
<feature type="coiled-coil region" evidence="1">
    <location>
        <begin position="301"/>
        <end position="391"/>
    </location>
</feature>
<proteinExistence type="predicted"/>
<reference evidence="2 3" key="1">
    <citation type="submission" date="2024-04" db="EMBL/GenBank/DDBJ databases">
        <title>Tritrichomonas musculus Genome.</title>
        <authorList>
            <person name="Alves-Ferreira E."/>
            <person name="Grigg M."/>
            <person name="Lorenzi H."/>
            <person name="Galac M."/>
        </authorList>
    </citation>
    <scope>NUCLEOTIDE SEQUENCE [LARGE SCALE GENOMIC DNA]</scope>
    <source>
        <strain evidence="2 3">EAF2021</strain>
    </source>
</reference>
<comment type="caution">
    <text evidence="2">The sequence shown here is derived from an EMBL/GenBank/DDBJ whole genome shotgun (WGS) entry which is preliminary data.</text>
</comment>